<evidence type="ECO:0008006" key="3">
    <source>
        <dbReference type="Google" id="ProtNLM"/>
    </source>
</evidence>
<dbReference type="EMBL" id="CP010427">
    <property type="protein sequence ID" value="AJC49435.1"/>
    <property type="molecule type" value="Genomic_DNA"/>
</dbReference>
<dbReference type="KEGG" id="fgu:SD28_07295"/>
<proteinExistence type="predicted"/>
<dbReference type="Pfam" id="PF14107">
    <property type="entry name" value="DUF4280"/>
    <property type="match status" value="1"/>
</dbReference>
<dbReference type="InterPro" id="IPR025460">
    <property type="entry name" value="DUF4280"/>
</dbReference>
<dbReference type="HOGENOM" id="CLU_387705_0_0_6"/>
<name>A0A0A8E5D5_9GAMM</name>
<dbReference type="AlphaFoldDB" id="A0A0A8E5D5"/>
<dbReference type="Proteomes" id="UP000031104">
    <property type="component" value="Chromosome"/>
</dbReference>
<dbReference type="STRING" id="594679.SD28_07295"/>
<dbReference type="OrthoDB" id="4825649at2"/>
<sequence length="712" mass="79255">MFDIDKTKATITKFKEAYNQLPPEFAKIIDLDKILEKEKTFVEYDNFLSKIPTDDLEDIYQKLSDQKLTFLDEGYTDGLMESIETDLHKLLTLADENFNHSPNMGLKKIFGELNLQQISKEELYKINYKALGDTIQAHNINYVAPAIVILQNIVNNSNALFNITTPHIFLDSKLFKPISLYNIEINKLSSYLARNTTDHDVEKIKISILNSLQHFDEIKNNPDIKEYANKNVENYYTVANFKNNLKNNLNDDVSINNINSLISKLSSQAIEVGALKKNSDLLLNNINSINPALLQNSMASLTNLNNINLKLDFLSTATCCSDFEKPEFQLEIANIDTNFGELNTNFEDLNAKLDSIKQLSETNPLNASLENLNTKASDIQQLINTQDLQDIDINADVLNKLDILSEDVHSSFCDLDFPNMNLDLEFITALPSFLLQELKALLPQLELTIPDLASILLDLINSLNLPDLPFLDLLALNLPFLDLSNLLLEIKFKLALLFADFGPCFNLLPKLSDWLNGLNIPFPSLSFQFAMIRLAVSLLSLNLSMMSLLLTTPSLNIPSLMIPSITMPACVISLLDSLAKRGSASAGSSKLYVVSGAKVKCSFGSSEMPLNVLPTGVFIEKLAPTLPINFIPYVNVPSFGTCKNPMNPVIMSTGMPQAPCMPIVSPWLQLAQKSQVKGLPVVRANSCSYCIYTSMTGKVTISDPGQKKTVAE</sequence>
<gene>
    <name evidence="1" type="ORF">SD28_07295</name>
</gene>
<protein>
    <recommendedName>
        <fullName evidence="3">DUF4280 domain-containing protein</fullName>
    </recommendedName>
</protein>
<keyword evidence="2" id="KW-1185">Reference proteome</keyword>
<organism evidence="1 2">
    <name type="scientific">Allofrancisella guangzhouensis</name>
    <dbReference type="NCBI Taxonomy" id="594679"/>
    <lineage>
        <taxon>Bacteria</taxon>
        <taxon>Pseudomonadati</taxon>
        <taxon>Pseudomonadota</taxon>
        <taxon>Gammaproteobacteria</taxon>
        <taxon>Thiotrichales</taxon>
        <taxon>Francisellaceae</taxon>
        <taxon>Allofrancisella</taxon>
    </lineage>
</organism>
<evidence type="ECO:0000313" key="2">
    <source>
        <dbReference type="Proteomes" id="UP000031104"/>
    </source>
</evidence>
<reference evidence="1 2" key="1">
    <citation type="submission" date="2014-12" db="EMBL/GenBank/DDBJ databases">
        <title>Complete genome sequence of Francisella guanzhouensis strain 08HL01032 isolated from air-conditioning system in China.</title>
        <authorList>
            <person name="Svensson D."/>
            <person name="Ohrman C."/>
            <person name="Backman S."/>
            <person name="Karlsson E."/>
            <person name="Nilsson E."/>
            <person name="Bystrom M."/>
            <person name="Larkeryd A."/>
            <person name="Stenberg P."/>
            <person name="Scholtz H.C."/>
            <person name="Forsman M."/>
            <person name="Sjodin A."/>
        </authorList>
    </citation>
    <scope>NUCLEOTIDE SEQUENCE [LARGE SCALE GENOMIC DNA]</scope>
    <source>
        <strain evidence="1 2">08HL01032</strain>
    </source>
</reference>
<evidence type="ECO:0000313" key="1">
    <source>
        <dbReference type="EMBL" id="AJC49435.1"/>
    </source>
</evidence>
<dbReference type="RefSeq" id="WP_039125504.1">
    <property type="nucleotide sequence ID" value="NZ_CP010427.1"/>
</dbReference>
<accession>A0A0A8E5D5</accession>